<protein>
    <submittedName>
        <fullName evidence="1">Uncharacterized protein</fullName>
    </submittedName>
</protein>
<organism evidence="1 2">
    <name type="scientific">Frankia alni (strain DSM 45986 / CECT 9034 / ACN14a)</name>
    <dbReference type="NCBI Taxonomy" id="326424"/>
    <lineage>
        <taxon>Bacteria</taxon>
        <taxon>Bacillati</taxon>
        <taxon>Actinomycetota</taxon>
        <taxon>Actinomycetes</taxon>
        <taxon>Frankiales</taxon>
        <taxon>Frankiaceae</taxon>
        <taxon>Frankia</taxon>
    </lineage>
</organism>
<name>Q0RAL5_FRAAA</name>
<sequence length="56" mass="6017">MAGRIVGVPPDEPTDLGPRMAAYPQEPATCFVTAFSRLKTFVVAILRISAARPRSS</sequence>
<proteinExistence type="predicted"/>
<evidence type="ECO:0000313" key="1">
    <source>
        <dbReference type="EMBL" id="CAL29831.1"/>
    </source>
</evidence>
<gene>
    <name evidence="1" type="ordered locus">FRAAL4004</name>
</gene>
<dbReference type="EMBL" id="CT573213">
    <property type="protein sequence ID" value="CAL29831.1"/>
    <property type="molecule type" value="Genomic_DNA"/>
</dbReference>
<dbReference type="AlphaFoldDB" id="Q0RAL5"/>
<dbReference type="Proteomes" id="UP000000657">
    <property type="component" value="Chromosome"/>
</dbReference>
<keyword evidence="2" id="KW-1185">Reference proteome</keyword>
<accession>Q0RAL5</accession>
<reference evidence="1 2" key="1">
    <citation type="journal article" date="2007" name="Genome Res.">
        <title>Genome characteristics of facultatively symbiotic Frankia sp. strains reflect host range and host plant biogeography.</title>
        <authorList>
            <person name="Normand P."/>
            <person name="Lapierre P."/>
            <person name="Tisa L.S."/>
            <person name="Gogarten J.P."/>
            <person name="Alloisio N."/>
            <person name="Bagnarol E."/>
            <person name="Bassi C.A."/>
            <person name="Berry A.M."/>
            <person name="Bickhart D.M."/>
            <person name="Choisne N."/>
            <person name="Couloux A."/>
            <person name="Cournoyer B."/>
            <person name="Cruveiller S."/>
            <person name="Daubin V."/>
            <person name="Demange N."/>
            <person name="Francino M.P."/>
            <person name="Goltsman E."/>
            <person name="Huang Y."/>
            <person name="Kopp O.R."/>
            <person name="Labarre L."/>
            <person name="Lapidus A."/>
            <person name="Lavire C."/>
            <person name="Marechal J."/>
            <person name="Martinez M."/>
            <person name="Mastronunzio J.E."/>
            <person name="Mullin B.C."/>
            <person name="Niemann J."/>
            <person name="Pujic P."/>
            <person name="Rawnsley T."/>
            <person name="Rouy Z."/>
            <person name="Schenowitz C."/>
            <person name="Sellstedt A."/>
            <person name="Tavares F."/>
            <person name="Tomkins J.P."/>
            <person name="Vallenet D."/>
            <person name="Valverde C."/>
            <person name="Wall L.G."/>
            <person name="Wang Y."/>
            <person name="Medigue C."/>
            <person name="Benson D.R."/>
        </authorList>
    </citation>
    <scope>NUCLEOTIDE SEQUENCE [LARGE SCALE GENOMIC DNA]</scope>
    <source>
        <strain evidence="2">DSM 45986 / CECT 9034 / ACN14a</strain>
    </source>
</reference>
<dbReference type="HOGENOM" id="CLU_3007670_0_0_11"/>
<evidence type="ECO:0000313" key="2">
    <source>
        <dbReference type="Proteomes" id="UP000000657"/>
    </source>
</evidence>